<dbReference type="AlphaFoldDB" id="A0A0E9UJ27"/>
<reference evidence="2" key="2">
    <citation type="journal article" date="2015" name="Fish Shellfish Immunol.">
        <title>Early steps in the European eel (Anguilla anguilla)-Vibrio vulnificus interaction in the gills: Role of the RtxA13 toxin.</title>
        <authorList>
            <person name="Callol A."/>
            <person name="Pajuelo D."/>
            <person name="Ebbesson L."/>
            <person name="Teles M."/>
            <person name="MacKenzie S."/>
            <person name="Amaro C."/>
        </authorList>
    </citation>
    <scope>NUCLEOTIDE SEQUENCE</scope>
</reference>
<organism evidence="2">
    <name type="scientific">Anguilla anguilla</name>
    <name type="common">European freshwater eel</name>
    <name type="synonym">Muraena anguilla</name>
    <dbReference type="NCBI Taxonomy" id="7936"/>
    <lineage>
        <taxon>Eukaryota</taxon>
        <taxon>Metazoa</taxon>
        <taxon>Chordata</taxon>
        <taxon>Craniata</taxon>
        <taxon>Vertebrata</taxon>
        <taxon>Euteleostomi</taxon>
        <taxon>Actinopterygii</taxon>
        <taxon>Neopterygii</taxon>
        <taxon>Teleostei</taxon>
        <taxon>Anguilliformes</taxon>
        <taxon>Anguillidae</taxon>
        <taxon>Anguilla</taxon>
    </lineage>
</organism>
<reference evidence="2" key="1">
    <citation type="submission" date="2014-11" db="EMBL/GenBank/DDBJ databases">
        <authorList>
            <person name="Amaro Gonzalez C."/>
        </authorList>
    </citation>
    <scope>NUCLEOTIDE SEQUENCE</scope>
</reference>
<feature type="compositionally biased region" description="Low complexity" evidence="1">
    <location>
        <begin position="31"/>
        <end position="43"/>
    </location>
</feature>
<name>A0A0E9UJ27_ANGAN</name>
<feature type="compositionally biased region" description="Basic residues" evidence="1">
    <location>
        <begin position="44"/>
        <end position="57"/>
    </location>
</feature>
<dbReference type="EMBL" id="GBXM01042830">
    <property type="protein sequence ID" value="JAH65747.1"/>
    <property type="molecule type" value="Transcribed_RNA"/>
</dbReference>
<proteinExistence type="predicted"/>
<protein>
    <submittedName>
        <fullName evidence="2">Uncharacterized protein</fullName>
    </submittedName>
</protein>
<evidence type="ECO:0000256" key="1">
    <source>
        <dbReference type="SAM" id="MobiDB-lite"/>
    </source>
</evidence>
<sequence length="57" mass="6273">MRRAASSRKMPSCPSLQGDGPVWERVWPGWSSSSSSPSSCRGSASHHRQGCPRKTWT</sequence>
<feature type="region of interest" description="Disordered" evidence="1">
    <location>
        <begin position="1"/>
        <end position="57"/>
    </location>
</feature>
<accession>A0A0E9UJ27</accession>
<evidence type="ECO:0000313" key="2">
    <source>
        <dbReference type="EMBL" id="JAH65747.1"/>
    </source>
</evidence>